<dbReference type="FunFam" id="3.40.1160.10:FF:000018">
    <property type="entry name" value="Glutamate 5-kinase"/>
    <property type="match status" value="1"/>
</dbReference>
<dbReference type="NCBIfam" id="TIGR01027">
    <property type="entry name" value="proB"/>
    <property type="match status" value="1"/>
</dbReference>
<dbReference type="PROSITE" id="PS00902">
    <property type="entry name" value="GLUTAMATE_5_KINASE"/>
    <property type="match status" value="1"/>
</dbReference>
<evidence type="ECO:0000259" key="9">
    <source>
        <dbReference type="SMART" id="SM00359"/>
    </source>
</evidence>
<dbReference type="GO" id="GO:0004349">
    <property type="term" value="F:glutamate 5-kinase activity"/>
    <property type="evidence" value="ECO:0007669"/>
    <property type="project" value="UniProtKB-UniRule"/>
</dbReference>
<dbReference type="Proteomes" id="UP000280444">
    <property type="component" value="Unassembled WGS sequence"/>
</dbReference>
<dbReference type="PRINTS" id="PR00474">
    <property type="entry name" value="GLU5KINASE"/>
</dbReference>
<comment type="similarity">
    <text evidence="8">Belongs to the glutamate 5-kinase family.</text>
</comment>
<dbReference type="Gene3D" id="3.40.1160.10">
    <property type="entry name" value="Acetylglutamate kinase-like"/>
    <property type="match status" value="1"/>
</dbReference>
<dbReference type="InterPro" id="IPR036393">
    <property type="entry name" value="AceGlu_kinase-like_sf"/>
</dbReference>
<keyword evidence="4 8" id="KW-0808">Transferase</keyword>
<feature type="binding site" evidence="8">
    <location>
        <position position="10"/>
    </location>
    <ligand>
        <name>ATP</name>
        <dbReference type="ChEBI" id="CHEBI:30616"/>
    </ligand>
</feature>
<dbReference type="GO" id="GO:0003723">
    <property type="term" value="F:RNA binding"/>
    <property type="evidence" value="ECO:0007669"/>
    <property type="project" value="InterPro"/>
</dbReference>
<dbReference type="AlphaFoldDB" id="A0A3P1SGD8"/>
<dbReference type="UniPathway" id="UPA00098">
    <property type="reaction ID" value="UER00359"/>
</dbReference>
<evidence type="ECO:0000256" key="8">
    <source>
        <dbReference type="HAMAP-Rule" id="MF_00456"/>
    </source>
</evidence>
<dbReference type="HAMAP" id="MF_00456">
    <property type="entry name" value="ProB"/>
    <property type="match status" value="1"/>
</dbReference>
<evidence type="ECO:0000256" key="2">
    <source>
        <dbReference type="ARBA" id="ARBA00022605"/>
    </source>
</evidence>
<comment type="subcellular location">
    <subcellularLocation>
        <location evidence="8">Cytoplasm</location>
    </subcellularLocation>
</comment>
<dbReference type="SUPFAM" id="SSF53633">
    <property type="entry name" value="Carbamate kinase-like"/>
    <property type="match status" value="1"/>
</dbReference>
<protein>
    <recommendedName>
        <fullName evidence="8">Glutamate 5-kinase</fullName>
        <ecNumber evidence="8">2.7.2.11</ecNumber>
    </recommendedName>
    <alternativeName>
        <fullName evidence="8">Gamma-glutamyl kinase</fullName>
        <shortName evidence="8">GK</shortName>
    </alternativeName>
</protein>
<dbReference type="SMART" id="SM00359">
    <property type="entry name" value="PUA"/>
    <property type="match status" value="1"/>
</dbReference>
<feature type="binding site" evidence="8">
    <location>
        <begin position="210"/>
        <end position="216"/>
    </location>
    <ligand>
        <name>ATP</name>
        <dbReference type="ChEBI" id="CHEBI:30616"/>
    </ligand>
</feature>
<dbReference type="InterPro" id="IPR001048">
    <property type="entry name" value="Asp/Glu/Uridylate_kinase"/>
</dbReference>
<dbReference type="Pfam" id="PF01472">
    <property type="entry name" value="PUA"/>
    <property type="match status" value="1"/>
</dbReference>
<keyword evidence="6 8" id="KW-0418">Kinase</keyword>
<dbReference type="SUPFAM" id="SSF88697">
    <property type="entry name" value="PUA domain-like"/>
    <property type="match status" value="1"/>
</dbReference>
<feature type="binding site" evidence="8">
    <location>
        <begin position="169"/>
        <end position="170"/>
    </location>
    <ligand>
        <name>ATP</name>
        <dbReference type="ChEBI" id="CHEBI:30616"/>
    </ligand>
</feature>
<organism evidence="10 11">
    <name type="scientific">Schaalia canis</name>
    <dbReference type="NCBI Taxonomy" id="100469"/>
    <lineage>
        <taxon>Bacteria</taxon>
        <taxon>Bacillati</taxon>
        <taxon>Actinomycetota</taxon>
        <taxon>Actinomycetes</taxon>
        <taxon>Actinomycetales</taxon>
        <taxon>Actinomycetaceae</taxon>
        <taxon>Schaalia</taxon>
    </lineage>
</organism>
<dbReference type="Gene3D" id="2.30.130.10">
    <property type="entry name" value="PUA domain"/>
    <property type="match status" value="1"/>
</dbReference>
<dbReference type="Pfam" id="PF00696">
    <property type="entry name" value="AA_kinase"/>
    <property type="match status" value="1"/>
</dbReference>
<accession>A0A3P1SGD8</accession>
<evidence type="ECO:0000256" key="3">
    <source>
        <dbReference type="ARBA" id="ARBA00022650"/>
    </source>
</evidence>
<evidence type="ECO:0000256" key="6">
    <source>
        <dbReference type="ARBA" id="ARBA00022777"/>
    </source>
</evidence>
<dbReference type="InterPro" id="IPR015947">
    <property type="entry name" value="PUA-like_sf"/>
</dbReference>
<evidence type="ECO:0000256" key="1">
    <source>
        <dbReference type="ARBA" id="ARBA00022490"/>
    </source>
</evidence>
<dbReference type="PANTHER" id="PTHR43654:SF1">
    <property type="entry name" value="ISOPENTENYL PHOSPHATE KINASE"/>
    <property type="match status" value="1"/>
</dbReference>
<dbReference type="PANTHER" id="PTHR43654">
    <property type="entry name" value="GLUTAMATE 5-KINASE"/>
    <property type="match status" value="1"/>
</dbReference>
<dbReference type="OrthoDB" id="9804434at2"/>
<comment type="pathway">
    <text evidence="8">Amino-acid biosynthesis; L-proline biosynthesis; L-glutamate 5-semialdehyde from L-glutamate: step 1/2.</text>
</comment>
<dbReference type="RefSeq" id="WP_124867850.1">
    <property type="nucleotide sequence ID" value="NZ_RQZF01000001.1"/>
</dbReference>
<dbReference type="InterPro" id="IPR011529">
    <property type="entry name" value="Glu_5kinase"/>
</dbReference>
<feature type="binding site" evidence="8">
    <location>
        <position position="137"/>
    </location>
    <ligand>
        <name>substrate</name>
    </ligand>
</feature>
<name>A0A3P1SGD8_9ACTO</name>
<feature type="binding site" evidence="8">
    <location>
        <position position="50"/>
    </location>
    <ligand>
        <name>substrate</name>
    </ligand>
</feature>
<feature type="binding site" evidence="8">
    <location>
        <position position="149"/>
    </location>
    <ligand>
        <name>substrate</name>
    </ligand>
</feature>
<feature type="domain" description="PUA" evidence="9">
    <location>
        <begin position="273"/>
        <end position="347"/>
    </location>
</feature>
<keyword evidence="2 8" id="KW-0028">Amino-acid biosynthesis</keyword>
<gene>
    <name evidence="8" type="primary">proB</name>
    <name evidence="10" type="ORF">EII11_01500</name>
</gene>
<evidence type="ECO:0000256" key="7">
    <source>
        <dbReference type="ARBA" id="ARBA00022840"/>
    </source>
</evidence>
<dbReference type="CDD" id="cd04242">
    <property type="entry name" value="AAK_G5K_ProB"/>
    <property type="match status" value="1"/>
</dbReference>
<dbReference type="PIRSF" id="PIRSF000729">
    <property type="entry name" value="GK"/>
    <property type="match status" value="1"/>
</dbReference>
<evidence type="ECO:0000313" key="11">
    <source>
        <dbReference type="Proteomes" id="UP000280444"/>
    </source>
</evidence>
<keyword evidence="7 8" id="KW-0067">ATP-binding</keyword>
<dbReference type="InterPro" id="IPR001057">
    <property type="entry name" value="Glu/AcGlu_kinase"/>
</dbReference>
<evidence type="ECO:0000313" key="10">
    <source>
        <dbReference type="EMBL" id="RRC96351.1"/>
    </source>
</evidence>
<dbReference type="PROSITE" id="PS50890">
    <property type="entry name" value="PUA"/>
    <property type="match status" value="1"/>
</dbReference>
<dbReference type="EC" id="2.7.2.11" evidence="8"/>
<dbReference type="InterPro" id="IPR019797">
    <property type="entry name" value="Glutamate_5-kinase_CS"/>
</dbReference>
<dbReference type="GO" id="GO:0055129">
    <property type="term" value="P:L-proline biosynthetic process"/>
    <property type="evidence" value="ECO:0007669"/>
    <property type="project" value="UniProtKB-UniRule"/>
</dbReference>
<evidence type="ECO:0000256" key="5">
    <source>
        <dbReference type="ARBA" id="ARBA00022741"/>
    </source>
</evidence>
<evidence type="ECO:0000256" key="4">
    <source>
        <dbReference type="ARBA" id="ARBA00022679"/>
    </source>
</evidence>
<keyword evidence="1 8" id="KW-0963">Cytoplasm</keyword>
<dbReference type="GO" id="GO:0005524">
    <property type="term" value="F:ATP binding"/>
    <property type="evidence" value="ECO:0007669"/>
    <property type="project" value="UniProtKB-KW"/>
</dbReference>
<dbReference type="CDD" id="cd21157">
    <property type="entry name" value="PUA_G5K"/>
    <property type="match status" value="1"/>
</dbReference>
<keyword evidence="5 8" id="KW-0547">Nucleotide-binding</keyword>
<comment type="function">
    <text evidence="8">Catalyzes the transfer of a phosphate group to glutamate to form L-glutamate 5-phosphate.</text>
</comment>
<reference evidence="10 11" key="1">
    <citation type="submission" date="2018-11" db="EMBL/GenBank/DDBJ databases">
        <title>Genomes From Bacteria Associated with the Canine Oral Cavity: a Test Case for Automated Genome-Based Taxonomic Assignment.</title>
        <authorList>
            <person name="Coil D.A."/>
            <person name="Jospin G."/>
            <person name="Darling A.E."/>
            <person name="Wallis C."/>
            <person name="Davis I.J."/>
            <person name="Harris S."/>
            <person name="Eisen J.A."/>
            <person name="Holcombe L.J."/>
            <person name="O'Flynn C."/>
        </authorList>
    </citation>
    <scope>NUCLEOTIDE SEQUENCE [LARGE SCALE GENOMIC DNA]</scope>
    <source>
        <strain evidence="10 11">OH770</strain>
    </source>
</reference>
<dbReference type="InterPro" id="IPR036974">
    <property type="entry name" value="PUA_sf"/>
</dbReference>
<dbReference type="InterPro" id="IPR005715">
    <property type="entry name" value="Glu_5kinase/COase_Synthase"/>
</dbReference>
<dbReference type="GO" id="GO:0005829">
    <property type="term" value="C:cytosol"/>
    <property type="evidence" value="ECO:0007669"/>
    <property type="project" value="TreeGrafter"/>
</dbReference>
<keyword evidence="11" id="KW-1185">Reference proteome</keyword>
<dbReference type="EMBL" id="RQZF01000001">
    <property type="protein sequence ID" value="RRC96351.1"/>
    <property type="molecule type" value="Genomic_DNA"/>
</dbReference>
<sequence>MTDAKRIVVKIGSSSLTRPDGGLDLNRIDVVARLAAQWRAMGGEIIIVSSGAVAAGLGPLRLSSRPRDLASIQACAAMGQGLLVAQWSAAFQAHHHHVAQVLLTTDDVMRRDHYTNVRQSLEKLLHYGVIPIINENDTVATRELRFGDNDRLASYVAQIVAADALVLLTDVDGLYTAPPSDPTAELITHVSSIDDLEAVKVAGSGTKIGSGGMVTKVQAASMATSSGIGVMLTSADKLAQVLAGENVGTWFAPSSTRPASRTLWIAHAAPSGGELKIDEGAVRALVERKKSLLAAGIERVRGDFSAGDVVDVTAPDGRIIARGIVSVDSDTAAAMCGLSAEDLVAMGWANPRPIIHRDDLAFPA</sequence>
<keyword evidence="3 8" id="KW-0641">Proline biosynthesis</keyword>
<comment type="catalytic activity">
    <reaction evidence="8">
        <text>L-glutamate + ATP = L-glutamyl 5-phosphate + ADP</text>
        <dbReference type="Rhea" id="RHEA:14877"/>
        <dbReference type="ChEBI" id="CHEBI:29985"/>
        <dbReference type="ChEBI" id="CHEBI:30616"/>
        <dbReference type="ChEBI" id="CHEBI:58274"/>
        <dbReference type="ChEBI" id="CHEBI:456216"/>
        <dbReference type="EC" id="2.7.2.11"/>
    </reaction>
</comment>
<dbReference type="InterPro" id="IPR041739">
    <property type="entry name" value="G5K_ProB"/>
</dbReference>
<dbReference type="InterPro" id="IPR002478">
    <property type="entry name" value="PUA"/>
</dbReference>
<comment type="caution">
    <text evidence="10">The sequence shown here is derived from an EMBL/GenBank/DDBJ whole genome shotgun (WGS) entry which is preliminary data.</text>
</comment>
<proteinExistence type="inferred from homology"/>